<evidence type="ECO:0000313" key="1">
    <source>
        <dbReference type="EMBL" id="TPX60745.1"/>
    </source>
</evidence>
<comment type="caution">
    <text evidence="1">The sequence shown here is derived from an EMBL/GenBank/DDBJ whole genome shotgun (WGS) entry which is preliminary data.</text>
</comment>
<dbReference type="OrthoDB" id="2109520at2759"/>
<dbReference type="EMBL" id="QEAP01000681">
    <property type="protein sequence ID" value="TPX60745.1"/>
    <property type="molecule type" value="Genomic_DNA"/>
</dbReference>
<organism evidence="1 2">
    <name type="scientific">Chytriomyces confervae</name>
    <dbReference type="NCBI Taxonomy" id="246404"/>
    <lineage>
        <taxon>Eukaryota</taxon>
        <taxon>Fungi</taxon>
        <taxon>Fungi incertae sedis</taxon>
        <taxon>Chytridiomycota</taxon>
        <taxon>Chytridiomycota incertae sedis</taxon>
        <taxon>Chytridiomycetes</taxon>
        <taxon>Chytridiales</taxon>
        <taxon>Chytriomycetaceae</taxon>
        <taxon>Chytriomyces</taxon>
    </lineage>
</organism>
<proteinExistence type="predicted"/>
<reference evidence="1 2" key="1">
    <citation type="journal article" date="2019" name="Sci. Rep.">
        <title>Comparative genomics of chytrid fungi reveal insights into the obligate biotrophic and pathogenic lifestyle of Synchytrium endobioticum.</title>
        <authorList>
            <person name="van de Vossenberg B.T.L.H."/>
            <person name="Warris S."/>
            <person name="Nguyen H.D.T."/>
            <person name="van Gent-Pelzer M.P.E."/>
            <person name="Joly D.L."/>
            <person name="van de Geest H.C."/>
            <person name="Bonants P.J.M."/>
            <person name="Smith D.S."/>
            <person name="Levesque C.A."/>
            <person name="van der Lee T.A.J."/>
        </authorList>
    </citation>
    <scope>NUCLEOTIDE SEQUENCE [LARGE SCALE GENOMIC DNA]</scope>
    <source>
        <strain evidence="1 2">CBS 675.73</strain>
    </source>
</reference>
<keyword evidence="2" id="KW-1185">Reference proteome</keyword>
<sequence length="189" mass="20923">MKRSSANIPVVVIARDDTSNTLFLTSMAAGSLEYSEIQRRCILALLTSFSQASVANPDRLIYAMAGKMFYPWSPVPFGGTRTNPGFARYEGRTPAALLKFIVSESLEVYQKYEYREALQFLVSAANQVLALQESGAKDEMDELMLKGMKKSGSIEWFGAAVIPRALRERRNTLADAHGVVFTPQGRQMG</sequence>
<name>A0A507EBQ1_9FUNG</name>
<evidence type="ECO:0000313" key="2">
    <source>
        <dbReference type="Proteomes" id="UP000320333"/>
    </source>
</evidence>
<protein>
    <submittedName>
        <fullName evidence="1">Uncharacterized protein</fullName>
    </submittedName>
</protein>
<dbReference type="Proteomes" id="UP000320333">
    <property type="component" value="Unassembled WGS sequence"/>
</dbReference>
<dbReference type="AlphaFoldDB" id="A0A507EBQ1"/>
<gene>
    <name evidence="1" type="ORF">CcCBS67573_g08974</name>
</gene>
<accession>A0A507EBQ1</accession>